<keyword evidence="2" id="KW-1003">Cell membrane</keyword>
<proteinExistence type="predicted"/>
<dbReference type="AlphaFoldDB" id="A0A9X6RPU2"/>
<feature type="transmembrane region" description="Helical" evidence="10">
    <location>
        <begin position="105"/>
        <end position="126"/>
    </location>
</feature>
<accession>A0A9X6RPU2</accession>
<dbReference type="Proteomes" id="UP000192578">
    <property type="component" value="Unassembled WGS sequence"/>
</dbReference>
<dbReference type="InterPro" id="IPR000276">
    <property type="entry name" value="GPCR_Rhodpsn"/>
</dbReference>
<feature type="domain" description="G-protein coupled receptors family 1 profile" evidence="11">
    <location>
        <begin position="46"/>
        <end position="329"/>
    </location>
</feature>
<dbReference type="GO" id="GO:0007218">
    <property type="term" value="P:neuropeptide signaling pathway"/>
    <property type="evidence" value="ECO:0007669"/>
    <property type="project" value="TreeGrafter"/>
</dbReference>
<feature type="region of interest" description="Disordered" evidence="9">
    <location>
        <begin position="1"/>
        <end position="24"/>
    </location>
</feature>
<dbReference type="CDD" id="cd00637">
    <property type="entry name" value="7tm_classA_rhodopsin-like"/>
    <property type="match status" value="1"/>
</dbReference>
<evidence type="ECO:0000256" key="4">
    <source>
        <dbReference type="ARBA" id="ARBA00022989"/>
    </source>
</evidence>
<evidence type="ECO:0000256" key="5">
    <source>
        <dbReference type="ARBA" id="ARBA00023040"/>
    </source>
</evidence>
<evidence type="ECO:0000256" key="2">
    <source>
        <dbReference type="ARBA" id="ARBA00022475"/>
    </source>
</evidence>
<dbReference type="GO" id="GO:0005886">
    <property type="term" value="C:plasma membrane"/>
    <property type="evidence" value="ECO:0007669"/>
    <property type="project" value="UniProtKB-SubCell"/>
</dbReference>
<dbReference type="GO" id="GO:0004930">
    <property type="term" value="F:G protein-coupled receptor activity"/>
    <property type="evidence" value="ECO:0007669"/>
    <property type="project" value="UniProtKB-KW"/>
</dbReference>
<evidence type="ECO:0000256" key="8">
    <source>
        <dbReference type="ARBA" id="ARBA00023224"/>
    </source>
</evidence>
<dbReference type="GO" id="GO:0042923">
    <property type="term" value="F:neuropeptide binding"/>
    <property type="evidence" value="ECO:0007669"/>
    <property type="project" value="TreeGrafter"/>
</dbReference>
<feature type="transmembrane region" description="Helical" evidence="10">
    <location>
        <begin position="147"/>
        <end position="168"/>
    </location>
</feature>
<dbReference type="PANTHER" id="PTHR24229">
    <property type="entry name" value="NEUROPEPTIDES RECEPTOR"/>
    <property type="match status" value="1"/>
</dbReference>
<feature type="region of interest" description="Disordered" evidence="9">
    <location>
        <begin position="223"/>
        <end position="242"/>
    </location>
</feature>
<comment type="subcellular location">
    <subcellularLocation>
        <location evidence="1">Cell membrane</location>
        <topology evidence="1">Multi-pass membrane protein</topology>
    </subcellularLocation>
</comment>
<evidence type="ECO:0000256" key="9">
    <source>
        <dbReference type="SAM" id="MobiDB-lite"/>
    </source>
</evidence>
<evidence type="ECO:0000256" key="3">
    <source>
        <dbReference type="ARBA" id="ARBA00022692"/>
    </source>
</evidence>
<keyword evidence="3 10" id="KW-0812">Transmembrane</keyword>
<feature type="transmembrane region" description="Helical" evidence="10">
    <location>
        <begin position="67"/>
        <end position="85"/>
    </location>
</feature>
<reference evidence="13" key="1">
    <citation type="submission" date="2017-01" db="EMBL/GenBank/DDBJ databases">
        <title>Comparative genomics of anhydrobiosis in the tardigrade Hypsibius dujardini.</title>
        <authorList>
            <person name="Yoshida Y."/>
            <person name="Koutsovoulos G."/>
            <person name="Laetsch D."/>
            <person name="Stevens L."/>
            <person name="Kumar S."/>
            <person name="Horikawa D."/>
            <person name="Ishino K."/>
            <person name="Komine S."/>
            <person name="Tomita M."/>
            <person name="Blaxter M."/>
            <person name="Arakawa K."/>
        </authorList>
    </citation>
    <scope>NUCLEOTIDE SEQUENCE [LARGE SCALE GENOMIC DNA]</scope>
    <source>
        <strain evidence="13">Z151</strain>
    </source>
</reference>
<dbReference type="InterPro" id="IPR017452">
    <property type="entry name" value="GPCR_Rhodpsn_7TM"/>
</dbReference>
<dbReference type="GO" id="GO:0043005">
    <property type="term" value="C:neuron projection"/>
    <property type="evidence" value="ECO:0007669"/>
    <property type="project" value="TreeGrafter"/>
</dbReference>
<dbReference type="Gene3D" id="1.20.1070.10">
    <property type="entry name" value="Rhodopsin 7-helix transmembrane proteins"/>
    <property type="match status" value="1"/>
</dbReference>
<dbReference type="OrthoDB" id="9990906at2759"/>
<keyword evidence="7" id="KW-0675">Receptor</keyword>
<keyword evidence="4 10" id="KW-1133">Transmembrane helix</keyword>
<evidence type="ECO:0000256" key="6">
    <source>
        <dbReference type="ARBA" id="ARBA00023136"/>
    </source>
</evidence>
<keyword evidence="5" id="KW-0297">G-protein coupled receptor</keyword>
<gene>
    <name evidence="12" type="ORF">BV898_19485</name>
</gene>
<feature type="compositionally biased region" description="Polar residues" evidence="9">
    <location>
        <begin position="1"/>
        <end position="21"/>
    </location>
</feature>
<dbReference type="SUPFAM" id="SSF81321">
    <property type="entry name" value="Family A G protein-coupled receptor-like"/>
    <property type="match status" value="1"/>
</dbReference>
<keyword evidence="6 10" id="KW-0472">Membrane</keyword>
<evidence type="ECO:0000256" key="10">
    <source>
        <dbReference type="SAM" id="Phobius"/>
    </source>
</evidence>
<evidence type="ECO:0000313" key="13">
    <source>
        <dbReference type="Proteomes" id="UP000192578"/>
    </source>
</evidence>
<protein>
    <recommendedName>
        <fullName evidence="11">G-protein coupled receptors family 1 profile domain-containing protein</fullName>
    </recommendedName>
</protein>
<sequence length="347" mass="38775">MNSNSSAPSIRNFTPANQTSPPEELRPTWSLTPVFFLCIGILGLIFNAGALFLFIKKRQSNTPFDIYVINLLGVNIICLLMQYPLSVISNLYPYGWHLGGPACTLYLYCLGILNSGIIHIHALISISRAWAIVHPMSFRTAHTNRTTLTICGVMWIYIHAVEGSYLLIDTLHYRLDVRSYGCRFNHNAHGAWANVADVAMFIVPLCGVVLSFPVVMASKAHRARKRRTAPQRVNDRSAVANQGHGIPTESTGGCRRLQTRKVIGNDTQRKASNKYLVFTAMTASVIVCSAPDLIYYLLVGFIPKFWNHTFYQVAGLVYSCETAVDPILFVLALDKLWKTSVQQRPRP</sequence>
<feature type="transmembrane region" description="Helical" evidence="10">
    <location>
        <begin position="310"/>
        <end position="333"/>
    </location>
</feature>
<evidence type="ECO:0000256" key="7">
    <source>
        <dbReference type="ARBA" id="ARBA00023170"/>
    </source>
</evidence>
<dbReference type="PANTHER" id="PTHR24229:SF40">
    <property type="entry name" value="ALLATOSTATIN C RECEPTOR 1-RELATED"/>
    <property type="match status" value="1"/>
</dbReference>
<evidence type="ECO:0000259" key="11">
    <source>
        <dbReference type="PROSITE" id="PS50262"/>
    </source>
</evidence>
<feature type="transmembrane region" description="Helical" evidence="10">
    <location>
        <begin position="198"/>
        <end position="217"/>
    </location>
</feature>
<comment type="caution">
    <text evidence="12">The sequence shown here is derived from an EMBL/GenBank/DDBJ whole genome shotgun (WGS) entry which is preliminary data.</text>
</comment>
<keyword evidence="8" id="KW-0807">Transducer</keyword>
<evidence type="ECO:0000313" key="12">
    <source>
        <dbReference type="EMBL" id="OWA55101.1"/>
    </source>
</evidence>
<dbReference type="Pfam" id="PF00001">
    <property type="entry name" value="7tm_1"/>
    <property type="match status" value="1"/>
</dbReference>
<organism evidence="12 13">
    <name type="scientific">Hypsibius exemplaris</name>
    <name type="common">Freshwater tardigrade</name>
    <dbReference type="NCBI Taxonomy" id="2072580"/>
    <lineage>
        <taxon>Eukaryota</taxon>
        <taxon>Metazoa</taxon>
        <taxon>Ecdysozoa</taxon>
        <taxon>Tardigrada</taxon>
        <taxon>Eutardigrada</taxon>
        <taxon>Parachela</taxon>
        <taxon>Hypsibioidea</taxon>
        <taxon>Hypsibiidae</taxon>
        <taxon>Hypsibius</taxon>
    </lineage>
</organism>
<feature type="transmembrane region" description="Helical" evidence="10">
    <location>
        <begin position="275"/>
        <end position="298"/>
    </location>
</feature>
<dbReference type="PROSITE" id="PS50262">
    <property type="entry name" value="G_PROTEIN_RECEP_F1_2"/>
    <property type="match status" value="1"/>
</dbReference>
<name>A0A9X6RPU2_HYPEX</name>
<dbReference type="EMBL" id="MTYJ01000541">
    <property type="protein sequence ID" value="OWA55101.1"/>
    <property type="molecule type" value="Genomic_DNA"/>
</dbReference>
<feature type="transmembrane region" description="Helical" evidence="10">
    <location>
        <begin position="34"/>
        <end position="55"/>
    </location>
</feature>
<evidence type="ECO:0000256" key="1">
    <source>
        <dbReference type="ARBA" id="ARBA00004651"/>
    </source>
</evidence>
<keyword evidence="13" id="KW-1185">Reference proteome</keyword>